<reference evidence="4" key="1">
    <citation type="submission" date="2017-01" db="EMBL/GenBank/DDBJ databases">
        <authorList>
            <person name="Varghese N."/>
            <person name="Submissions S."/>
        </authorList>
    </citation>
    <scope>NUCLEOTIDE SEQUENCE [LARGE SCALE GENOMIC DNA]</scope>
    <source>
        <strain evidence="4">CGMCC 1.7737</strain>
    </source>
</reference>
<dbReference type="Pfam" id="PF14728">
    <property type="entry name" value="PTHB1_GAE"/>
    <property type="match status" value="1"/>
</dbReference>
<evidence type="ECO:0000313" key="4">
    <source>
        <dbReference type="Proteomes" id="UP000186914"/>
    </source>
</evidence>
<keyword evidence="1" id="KW-0472">Membrane</keyword>
<evidence type="ECO:0000313" key="3">
    <source>
        <dbReference type="EMBL" id="SIR68385.1"/>
    </source>
</evidence>
<proteinExistence type="predicted"/>
<dbReference type="PANTHER" id="PTHR35902">
    <property type="entry name" value="S-LAYER DOMAIN-LIKE PROTEIN-RELATED"/>
    <property type="match status" value="1"/>
</dbReference>
<sequence>MSELANPILAVVLTVILVSPVSASLMAAPSPTDSIVAQEMAPTMAANGGLTAAEQGGRFRLVSTTSNVPVDGTGTLALTFVNIGDAVTNASILATSPNESVRFGPDQNATEFIGPWASGERRSMTFDILAEEFAETRSYPFQAVIAYTAANGSRVRTAPFTFTVQPSEQIRLERFEVSSIRSNVQVGDSGTIAVTIENTGPDVEDAIVTLQSRSRNIRLGRTQNATQFVGEWASNEDITFEFEATATNNTVVASYPFSVAVSYQANGTRTRTTTELFGVIPNAEQSFALQNVTSTLRVGDEGRVTGAVVNTGPRTVQDGVLILETNTTTLRPEERSYPLGTIPAGERRPFRFDINAINATNAGPRELTFRVVYRNREGEWTASDPLQAPIRVGNKREPFVVDPVAASFGGDESGVLRVQVSNNAGKPLTNVTVRLQVDEPLTSDDPNAYVGVLSPNESRTAAFQLTVEDEAIPGRHPATVTITYETPNGERRVAGPYQVPVQVERERGPGFPVVATVAVIAAVLVAVGWWLRRGT</sequence>
<evidence type="ECO:0000256" key="1">
    <source>
        <dbReference type="SAM" id="Phobius"/>
    </source>
</evidence>
<organism evidence="3 4">
    <name type="scientific">Haladaptatus litoreus</name>
    <dbReference type="NCBI Taxonomy" id="553468"/>
    <lineage>
        <taxon>Archaea</taxon>
        <taxon>Methanobacteriati</taxon>
        <taxon>Methanobacteriota</taxon>
        <taxon>Stenosarchaea group</taxon>
        <taxon>Halobacteria</taxon>
        <taxon>Halobacteriales</taxon>
        <taxon>Haladaptataceae</taxon>
        <taxon>Haladaptatus</taxon>
    </lineage>
</organism>
<accession>A0A1N7CY36</accession>
<dbReference type="EMBL" id="FTNO01000003">
    <property type="protein sequence ID" value="SIR68385.1"/>
    <property type="molecule type" value="Genomic_DNA"/>
</dbReference>
<name>A0A1N7CY36_9EURY</name>
<keyword evidence="4" id="KW-1185">Reference proteome</keyword>
<dbReference type="InterPro" id="IPR028074">
    <property type="entry name" value="PHTB1_GAE_dom"/>
</dbReference>
<keyword evidence="1" id="KW-1133">Transmembrane helix</keyword>
<protein>
    <submittedName>
        <fullName evidence="3">Uncharacterized conserved protein</fullName>
    </submittedName>
</protein>
<evidence type="ECO:0000259" key="2">
    <source>
        <dbReference type="Pfam" id="PF14728"/>
    </source>
</evidence>
<feature type="domain" description="PTHB1 GAE" evidence="2">
    <location>
        <begin position="416"/>
        <end position="494"/>
    </location>
</feature>
<dbReference type="Proteomes" id="UP000186914">
    <property type="component" value="Unassembled WGS sequence"/>
</dbReference>
<dbReference type="AlphaFoldDB" id="A0A1N7CY36"/>
<keyword evidence="1" id="KW-0812">Transmembrane</keyword>
<gene>
    <name evidence="3" type="ORF">SAMN05421858_3331</name>
</gene>
<feature type="transmembrane region" description="Helical" evidence="1">
    <location>
        <begin position="510"/>
        <end position="531"/>
    </location>
</feature>